<comment type="similarity">
    <text evidence="1">Belongs to the sulfotransferase 1 family.</text>
</comment>
<feature type="region of interest" description="Disordered" evidence="3">
    <location>
        <begin position="29"/>
        <end position="49"/>
    </location>
</feature>
<dbReference type="InterPro" id="IPR027417">
    <property type="entry name" value="P-loop_NTPase"/>
</dbReference>
<dbReference type="Gene3D" id="3.40.50.300">
    <property type="entry name" value="P-loop containing nucleotide triphosphate hydrolases"/>
    <property type="match status" value="1"/>
</dbReference>
<dbReference type="GO" id="GO:0008146">
    <property type="term" value="F:sulfotransferase activity"/>
    <property type="evidence" value="ECO:0007669"/>
    <property type="project" value="InterPro"/>
</dbReference>
<dbReference type="InterPro" id="IPR000863">
    <property type="entry name" value="Sulfotransferase_dom"/>
</dbReference>
<evidence type="ECO:0000256" key="3">
    <source>
        <dbReference type="SAM" id="MobiDB-lite"/>
    </source>
</evidence>
<feature type="domain" description="Sulfotransferase" evidence="4">
    <location>
        <begin position="5"/>
        <end position="241"/>
    </location>
</feature>
<feature type="compositionally biased region" description="Basic and acidic residues" evidence="3">
    <location>
        <begin position="36"/>
        <end position="49"/>
    </location>
</feature>
<evidence type="ECO:0000313" key="5">
    <source>
        <dbReference type="EMBL" id="KKN49188.1"/>
    </source>
</evidence>
<dbReference type="AlphaFoldDB" id="A0A0F9U688"/>
<gene>
    <name evidence="5" type="ORF">LCGC14_0645290</name>
</gene>
<sequence>MTKTIYVAGYPKSGTTWLTRLLGDALDCPTGGSTPKQDKTEPATEGKDRPGKYIVRKGHFMLFEGKADVTVPSPHKLAWKNLTEDEFVVFLVRDPRDIVVSGAHHWKVSPEVFLSWMCRGTNGVRLFGPWRRYINRWLDVNFTYFITSYELLKKDEMKVLISLFNAMSLPYDQDFVSEAIARQEFAKRKRDIEKFGEHYPLGRTFNMRFMRKGVVGDWKTVFTKEMNKKAQKHFGPLLRTFGYE</sequence>
<accession>A0A0F9U688</accession>
<name>A0A0F9U688_9ZZZZ</name>
<reference evidence="5" key="1">
    <citation type="journal article" date="2015" name="Nature">
        <title>Complex archaea that bridge the gap between prokaryotes and eukaryotes.</title>
        <authorList>
            <person name="Spang A."/>
            <person name="Saw J.H."/>
            <person name="Jorgensen S.L."/>
            <person name="Zaremba-Niedzwiedzka K."/>
            <person name="Martijn J."/>
            <person name="Lind A.E."/>
            <person name="van Eijk R."/>
            <person name="Schleper C."/>
            <person name="Guy L."/>
            <person name="Ettema T.J."/>
        </authorList>
    </citation>
    <scope>NUCLEOTIDE SEQUENCE</scope>
</reference>
<dbReference type="SUPFAM" id="SSF52540">
    <property type="entry name" value="P-loop containing nucleoside triphosphate hydrolases"/>
    <property type="match status" value="1"/>
</dbReference>
<dbReference type="EMBL" id="LAZR01001179">
    <property type="protein sequence ID" value="KKN49188.1"/>
    <property type="molecule type" value="Genomic_DNA"/>
</dbReference>
<proteinExistence type="inferred from homology"/>
<dbReference type="Pfam" id="PF00685">
    <property type="entry name" value="Sulfotransfer_1"/>
    <property type="match status" value="1"/>
</dbReference>
<dbReference type="PANTHER" id="PTHR11783">
    <property type="entry name" value="SULFOTRANSFERASE SULT"/>
    <property type="match status" value="1"/>
</dbReference>
<evidence type="ECO:0000256" key="2">
    <source>
        <dbReference type="ARBA" id="ARBA00022679"/>
    </source>
</evidence>
<comment type="caution">
    <text evidence="5">The sequence shown here is derived from an EMBL/GenBank/DDBJ whole genome shotgun (WGS) entry which is preliminary data.</text>
</comment>
<organism evidence="5">
    <name type="scientific">marine sediment metagenome</name>
    <dbReference type="NCBI Taxonomy" id="412755"/>
    <lineage>
        <taxon>unclassified sequences</taxon>
        <taxon>metagenomes</taxon>
        <taxon>ecological metagenomes</taxon>
    </lineage>
</organism>
<evidence type="ECO:0000259" key="4">
    <source>
        <dbReference type="Pfam" id="PF00685"/>
    </source>
</evidence>
<keyword evidence="2" id="KW-0808">Transferase</keyword>
<protein>
    <recommendedName>
        <fullName evidence="4">Sulfotransferase domain-containing protein</fullName>
    </recommendedName>
</protein>
<evidence type="ECO:0000256" key="1">
    <source>
        <dbReference type="ARBA" id="ARBA00005771"/>
    </source>
</evidence>